<dbReference type="RefSeq" id="WP_184573159.1">
    <property type="nucleotide sequence ID" value="NZ_JACHJL010000008.1"/>
</dbReference>
<accession>A0A7W9UZQ9</accession>
<dbReference type="AlphaFoldDB" id="A0A7W9UZQ9"/>
<evidence type="ECO:0008006" key="4">
    <source>
        <dbReference type="Google" id="ProtNLM"/>
    </source>
</evidence>
<dbReference type="Proteomes" id="UP000588098">
    <property type="component" value="Unassembled WGS sequence"/>
</dbReference>
<name>A0A7W9UZQ9_9ACTN</name>
<dbReference type="EMBL" id="JACHJL010000008">
    <property type="protein sequence ID" value="MBB5936601.1"/>
    <property type="molecule type" value="Genomic_DNA"/>
</dbReference>
<sequence length="156" mass="17072">MRRRTVAVTAQATAPAGASATRQEEGHAGQSQRLRTEFSFELPRGYVDESGTVHRSGVMRLATARDELVPLRDDRVRENSAYLSVVLISRVLTRLGTIEDIHPGIVEDLFASDLAFLQDFYRRINAEGHTRASVTCPACREAFAVDLAGGGRLGES</sequence>
<feature type="region of interest" description="Disordered" evidence="1">
    <location>
        <begin position="1"/>
        <end position="33"/>
    </location>
</feature>
<gene>
    <name evidence="2" type="ORF">FHS42_003676</name>
</gene>
<feature type="compositionally biased region" description="Low complexity" evidence="1">
    <location>
        <begin position="1"/>
        <end position="21"/>
    </location>
</feature>
<organism evidence="2 3">
    <name type="scientific">Streptomyces zagrosensis</name>
    <dbReference type="NCBI Taxonomy" id="1042984"/>
    <lineage>
        <taxon>Bacteria</taxon>
        <taxon>Bacillati</taxon>
        <taxon>Actinomycetota</taxon>
        <taxon>Actinomycetes</taxon>
        <taxon>Kitasatosporales</taxon>
        <taxon>Streptomycetaceae</taxon>
        <taxon>Streptomyces</taxon>
    </lineage>
</organism>
<keyword evidence="3" id="KW-1185">Reference proteome</keyword>
<evidence type="ECO:0000313" key="2">
    <source>
        <dbReference type="EMBL" id="MBB5936601.1"/>
    </source>
</evidence>
<protein>
    <recommendedName>
        <fullName evidence="4">Secreted protein</fullName>
    </recommendedName>
</protein>
<proteinExistence type="predicted"/>
<evidence type="ECO:0000256" key="1">
    <source>
        <dbReference type="SAM" id="MobiDB-lite"/>
    </source>
</evidence>
<reference evidence="2 3" key="1">
    <citation type="submission" date="2020-08" db="EMBL/GenBank/DDBJ databases">
        <title>Genomic Encyclopedia of Type Strains, Phase III (KMG-III): the genomes of soil and plant-associated and newly described type strains.</title>
        <authorList>
            <person name="Whitman W."/>
        </authorList>
    </citation>
    <scope>NUCLEOTIDE SEQUENCE [LARGE SCALE GENOMIC DNA]</scope>
    <source>
        <strain evidence="2 3">CECT 8305</strain>
    </source>
</reference>
<comment type="caution">
    <text evidence="2">The sequence shown here is derived from an EMBL/GenBank/DDBJ whole genome shotgun (WGS) entry which is preliminary data.</text>
</comment>
<evidence type="ECO:0000313" key="3">
    <source>
        <dbReference type="Proteomes" id="UP000588098"/>
    </source>
</evidence>